<dbReference type="InterPro" id="IPR008928">
    <property type="entry name" value="6-hairpin_glycosidase_sf"/>
</dbReference>
<evidence type="ECO:0000313" key="2">
    <source>
        <dbReference type="EMBL" id="KHF40226.1"/>
    </source>
</evidence>
<dbReference type="eggNOG" id="COG4225">
    <property type="taxonomic scope" value="Bacteria"/>
</dbReference>
<protein>
    <submittedName>
        <fullName evidence="2">Glycosyl hydrolase family 88</fullName>
    </submittedName>
</protein>
<dbReference type="InterPro" id="IPR010905">
    <property type="entry name" value="Glyco_hydro_88"/>
</dbReference>
<dbReference type="Gene3D" id="1.50.10.10">
    <property type="match status" value="1"/>
</dbReference>
<dbReference type="InterPro" id="IPR012341">
    <property type="entry name" value="6hp_glycosidase-like_sf"/>
</dbReference>
<comment type="caution">
    <text evidence="2">The sequence shown here is derived from an EMBL/GenBank/DDBJ whole genome shotgun (WGS) entry which is preliminary data.</text>
</comment>
<proteinExistence type="predicted"/>
<dbReference type="STRING" id="333138.LQ50_10820"/>
<gene>
    <name evidence="2" type="ORF">LQ50_10820</name>
</gene>
<dbReference type="AlphaFoldDB" id="A0A0B0IKM7"/>
<dbReference type="SUPFAM" id="SSF48208">
    <property type="entry name" value="Six-hairpin glycosidases"/>
    <property type="match status" value="1"/>
</dbReference>
<accession>A0A0B0IKM7</accession>
<evidence type="ECO:0000313" key="3">
    <source>
        <dbReference type="Proteomes" id="UP000030832"/>
    </source>
</evidence>
<dbReference type="GO" id="GO:0016787">
    <property type="term" value="F:hydrolase activity"/>
    <property type="evidence" value="ECO:0007669"/>
    <property type="project" value="UniProtKB-KW"/>
</dbReference>
<dbReference type="Pfam" id="PF07470">
    <property type="entry name" value="Glyco_hydro_88"/>
    <property type="match status" value="1"/>
</dbReference>
<reference evidence="2 3" key="1">
    <citation type="submission" date="2014-09" db="EMBL/GenBank/DDBJ databases">
        <title>Genome sequencing and annotation of Bacillus Okhensis strain Kh10-101T.</title>
        <authorList>
            <person name="Prakash J.S."/>
        </authorList>
    </citation>
    <scope>NUCLEOTIDE SEQUENCE [LARGE SCALE GENOMIC DNA]</scope>
    <source>
        <strain evidence="3">Kh10-101T</strain>
    </source>
</reference>
<dbReference type="RefSeq" id="WP_034628795.1">
    <property type="nucleotide sequence ID" value="NZ_JRJU01000011.1"/>
</dbReference>
<dbReference type="PANTHER" id="PTHR33886">
    <property type="entry name" value="UNSATURATED RHAMNOGALACTURONAN HYDROLASE (EUROFUNG)"/>
    <property type="match status" value="1"/>
</dbReference>
<dbReference type="OrthoDB" id="6381507at2"/>
<dbReference type="Proteomes" id="UP000030832">
    <property type="component" value="Unassembled WGS sequence"/>
</dbReference>
<sequence length="369" mass="42716">MANQVAVNGKSALEWAQRASESLMSQYEPIKLPPADRWHYHQGVFLCGVHSVWQETRNEDYFYYFKEYVDKLVDEQGNFYFARDELDAIQPGLLLLPLYNQTGEERYKIAATKLRNLLNTINKTKEGGFWHKDKYPYQMWLDGLYMAGPFTLQYGQQFNEPELVDLVLYQEQLMRKNTRDEKTGLYFHGWDESGQTPWHVPGSNTAPEIWGRSLGWYGLAVVDMIGMLPDDHPKKAELIEVIQNLVENLVRYQDEKTGLWYQIIDKGHLEDNWLESSCSSLFVYTIAKAVNQGYIDAKYFQNAQKGYEGIIQHSIRVDEEDQVTLTGICIGTSIGVYDYYVGRETSENDLHGVGAFILASMQMYQHESK</sequence>
<evidence type="ECO:0000256" key="1">
    <source>
        <dbReference type="ARBA" id="ARBA00022801"/>
    </source>
</evidence>
<keyword evidence="3" id="KW-1185">Reference proteome</keyword>
<name>A0A0B0IKM7_9BACI</name>
<organism evidence="2 3">
    <name type="scientific">Halalkalibacter okhensis</name>
    <dbReference type="NCBI Taxonomy" id="333138"/>
    <lineage>
        <taxon>Bacteria</taxon>
        <taxon>Bacillati</taxon>
        <taxon>Bacillota</taxon>
        <taxon>Bacilli</taxon>
        <taxon>Bacillales</taxon>
        <taxon>Bacillaceae</taxon>
        <taxon>Halalkalibacter</taxon>
    </lineage>
</organism>
<dbReference type="InterPro" id="IPR052043">
    <property type="entry name" value="PolySaccharide_Degr_Enz"/>
</dbReference>
<dbReference type="EMBL" id="JRJU01000011">
    <property type="protein sequence ID" value="KHF40226.1"/>
    <property type="molecule type" value="Genomic_DNA"/>
</dbReference>
<dbReference type="PANTHER" id="PTHR33886:SF8">
    <property type="entry name" value="UNSATURATED RHAMNOGALACTURONAN HYDROLASE (EUROFUNG)"/>
    <property type="match status" value="1"/>
</dbReference>
<keyword evidence="1 2" id="KW-0378">Hydrolase</keyword>
<dbReference type="GO" id="GO:0005975">
    <property type="term" value="P:carbohydrate metabolic process"/>
    <property type="evidence" value="ECO:0007669"/>
    <property type="project" value="InterPro"/>
</dbReference>